<accession>L1MCD4</accession>
<keyword evidence="1" id="KW-1133">Transmembrane helix</keyword>
<feature type="transmembrane region" description="Helical" evidence="1">
    <location>
        <begin position="184"/>
        <end position="200"/>
    </location>
</feature>
<dbReference type="PIRSF" id="PIRSF038991">
    <property type="entry name" value="Protein_AbrB"/>
    <property type="match status" value="1"/>
</dbReference>
<reference evidence="2 3" key="1">
    <citation type="submission" date="2012-05" db="EMBL/GenBank/DDBJ databases">
        <authorList>
            <person name="Weinstock G."/>
            <person name="Sodergren E."/>
            <person name="Lobos E.A."/>
            <person name="Fulton L."/>
            <person name="Fulton R."/>
            <person name="Courtney L."/>
            <person name="Fronick C."/>
            <person name="O'Laughlin M."/>
            <person name="Godfrey J."/>
            <person name="Wilson R.M."/>
            <person name="Miner T."/>
            <person name="Farmer C."/>
            <person name="Delehaunty K."/>
            <person name="Cordes M."/>
            <person name="Minx P."/>
            <person name="Tomlinson C."/>
            <person name="Chen J."/>
            <person name="Wollam A."/>
            <person name="Pepin K.H."/>
            <person name="Bhonagiri V."/>
            <person name="Zhang X."/>
            <person name="Suruliraj S."/>
            <person name="Warren W."/>
            <person name="Mitreva M."/>
            <person name="Mardis E.R."/>
            <person name="Wilson R.K."/>
        </authorList>
    </citation>
    <scope>NUCLEOTIDE SEQUENCE [LARGE SCALE GENOMIC DNA]</scope>
    <source>
        <strain evidence="2 3">F0235</strain>
    </source>
</reference>
<dbReference type="STRING" id="1035195.HMPREF9997_02124"/>
<dbReference type="eggNOG" id="COG3180">
    <property type="taxonomic scope" value="Bacteria"/>
</dbReference>
<proteinExistence type="predicted"/>
<feature type="transmembrane region" description="Helical" evidence="1">
    <location>
        <begin position="83"/>
        <end position="109"/>
    </location>
</feature>
<gene>
    <name evidence="2" type="ORF">HMPREF9997_02124</name>
</gene>
<dbReference type="AlphaFoldDB" id="L1MCD4"/>
<feature type="transmembrane region" description="Helical" evidence="1">
    <location>
        <begin position="330"/>
        <end position="354"/>
    </location>
</feature>
<keyword evidence="3" id="KW-1185">Reference proteome</keyword>
<feature type="transmembrane region" description="Helical" evidence="1">
    <location>
        <begin position="207"/>
        <end position="228"/>
    </location>
</feature>
<name>L1MCD4_9CORY</name>
<evidence type="ECO:0000313" key="2">
    <source>
        <dbReference type="EMBL" id="EKX88898.1"/>
    </source>
</evidence>
<dbReference type="InterPro" id="IPR007820">
    <property type="entry name" value="AbrB_fam"/>
</dbReference>
<evidence type="ECO:0000313" key="3">
    <source>
        <dbReference type="Proteomes" id="UP000010445"/>
    </source>
</evidence>
<dbReference type="Proteomes" id="UP000010445">
    <property type="component" value="Unassembled WGS sequence"/>
</dbReference>
<dbReference type="PATRIC" id="fig|1035195.3.peg.1902"/>
<dbReference type="PANTHER" id="PTHR38457">
    <property type="entry name" value="REGULATOR ABRB-RELATED"/>
    <property type="match status" value="1"/>
</dbReference>
<comment type="caution">
    <text evidence="2">The sequence shown here is derived from an EMBL/GenBank/DDBJ whole genome shotgun (WGS) entry which is preliminary data.</text>
</comment>
<protein>
    <submittedName>
        <fullName evidence="2">Putative membrane protein AbrB</fullName>
    </submittedName>
</protein>
<feature type="transmembrane region" description="Helical" evidence="1">
    <location>
        <begin position="31"/>
        <end position="49"/>
    </location>
</feature>
<dbReference type="Pfam" id="PF05145">
    <property type="entry name" value="AbrB"/>
    <property type="match status" value="1"/>
</dbReference>
<keyword evidence="1" id="KW-0812">Transmembrane</keyword>
<feature type="transmembrane region" description="Helical" evidence="1">
    <location>
        <begin position="240"/>
        <end position="261"/>
    </location>
</feature>
<dbReference type="GO" id="GO:0010468">
    <property type="term" value="P:regulation of gene expression"/>
    <property type="evidence" value="ECO:0007669"/>
    <property type="project" value="InterPro"/>
</dbReference>
<feature type="transmembrane region" description="Helical" evidence="1">
    <location>
        <begin position="152"/>
        <end position="172"/>
    </location>
</feature>
<organism evidence="2 3">
    <name type="scientific">Corynebacterium durum F0235</name>
    <dbReference type="NCBI Taxonomy" id="1035195"/>
    <lineage>
        <taxon>Bacteria</taxon>
        <taxon>Bacillati</taxon>
        <taxon>Actinomycetota</taxon>
        <taxon>Actinomycetes</taxon>
        <taxon>Mycobacteriales</taxon>
        <taxon>Corynebacteriaceae</taxon>
        <taxon>Corynebacterium</taxon>
    </lineage>
</organism>
<feature type="transmembrane region" description="Helical" evidence="1">
    <location>
        <begin position="268"/>
        <end position="289"/>
    </location>
</feature>
<feature type="transmembrane region" description="Helical" evidence="1">
    <location>
        <begin position="61"/>
        <end position="77"/>
    </location>
</feature>
<dbReference type="PANTHER" id="PTHR38457:SF1">
    <property type="entry name" value="REGULATOR ABRB-RELATED"/>
    <property type="match status" value="1"/>
</dbReference>
<sequence length="358" mass="37814">MPQLRTFDKRWLAVLPLSIVVGFLFDRWNVPAAWILAAILCAGGCALLTRRELVVRSEATTFAKALIAMVAAVPLTTTPPQQLAHFIFPGLMVAAVTLAMSCAGGLILARTRRGDISPETGILSLLAGGASIMPVLAQELGADYRYVALSQYLRLLAVSFTLPLLTPFLGLYSQGTAAQSDPGTFTWTSWLVMILIIVLGDPIGKLLRLPAAGFLAPLFLTVTALFLLPEGTSLLPPDAVRVAAFLAIGWMAGGGLSTTALTSFARQLPITIAFIAILLTGCAAMAWVLHACLGVSYLDAYLATTPGGLETVLALAGEANSGPVVASVQIIRLLFVLIIAGWLPQLIHTLLSLAHKPH</sequence>
<dbReference type="OrthoDB" id="5188485at2"/>
<dbReference type="GO" id="GO:0016020">
    <property type="term" value="C:membrane"/>
    <property type="evidence" value="ECO:0007669"/>
    <property type="project" value="InterPro"/>
</dbReference>
<keyword evidence="1" id="KW-0472">Membrane</keyword>
<dbReference type="RefSeq" id="WP_006061548.1">
    <property type="nucleotide sequence ID" value="NZ_KB290820.1"/>
</dbReference>
<evidence type="ECO:0000256" key="1">
    <source>
        <dbReference type="SAM" id="Phobius"/>
    </source>
</evidence>
<dbReference type="HOGENOM" id="CLU_050210_0_0_11"/>
<dbReference type="NCBIfam" id="TIGR03082">
    <property type="entry name" value="Gneg_AbrB_dup"/>
    <property type="match status" value="2"/>
</dbReference>
<dbReference type="InterPro" id="IPR017516">
    <property type="entry name" value="AbrB_dup"/>
</dbReference>
<dbReference type="EMBL" id="AMEM01000034">
    <property type="protein sequence ID" value="EKX88898.1"/>
    <property type="molecule type" value="Genomic_DNA"/>
</dbReference>